<dbReference type="EMBL" id="OU466859">
    <property type="protein sequence ID" value="CAH2051463.1"/>
    <property type="molecule type" value="Genomic_DNA"/>
</dbReference>
<feature type="domain" description="F-box associated beta-propeller type 1" evidence="1">
    <location>
        <begin position="18"/>
        <end position="191"/>
    </location>
</feature>
<name>A0AAU9RVX3_THLAR</name>
<keyword evidence="3" id="KW-1185">Reference proteome</keyword>
<dbReference type="InterPro" id="IPR017451">
    <property type="entry name" value="F-box-assoc_interact_dom"/>
</dbReference>
<dbReference type="InterPro" id="IPR006527">
    <property type="entry name" value="F-box-assoc_dom_typ1"/>
</dbReference>
<dbReference type="PANTHER" id="PTHR47993">
    <property type="entry name" value="OS09G0372900 PROTEIN-RELATED"/>
    <property type="match status" value="1"/>
</dbReference>
<protein>
    <recommendedName>
        <fullName evidence="1">F-box associated beta-propeller type 1 domain-containing protein</fullName>
    </recommendedName>
</protein>
<evidence type="ECO:0000313" key="3">
    <source>
        <dbReference type="Proteomes" id="UP000836841"/>
    </source>
</evidence>
<dbReference type="NCBIfam" id="TIGR01640">
    <property type="entry name" value="F_box_assoc_1"/>
    <property type="match status" value="1"/>
</dbReference>
<dbReference type="InterPro" id="IPR050233">
    <property type="entry name" value="A_thaliana_F-box"/>
</dbReference>
<accession>A0AAU9RVX3</accession>
<sequence length="194" mass="22565">MNVLESRELHSTPITPGGLRYSRTTNCDELLFCDEWSGGIRRTVLCNPWLRQTKRIFNIEYFEVFGIGYDNSGPEKVYKILGYSSCRHNEGTAIYDCASHALKFIDQEWIKRETAKGTIVSLNGNLYWITLDDETREHIIQCFDFPTERIKPLCLVPYQTNHPLDVLHLAQCNETRKVEVWLTNKVDEEELTQS</sequence>
<evidence type="ECO:0000313" key="2">
    <source>
        <dbReference type="EMBL" id="CAH2051463.1"/>
    </source>
</evidence>
<evidence type="ECO:0000259" key="1">
    <source>
        <dbReference type="Pfam" id="PF07734"/>
    </source>
</evidence>
<dbReference type="Proteomes" id="UP000836841">
    <property type="component" value="Chromosome 3"/>
</dbReference>
<gene>
    <name evidence="2" type="ORF">TAV2_LOCUS11448</name>
</gene>
<dbReference type="PANTHER" id="PTHR47993:SF395">
    <property type="entry name" value="JACALIN-RELATED LECTIN 37-RELATED"/>
    <property type="match status" value="1"/>
</dbReference>
<organism evidence="2 3">
    <name type="scientific">Thlaspi arvense</name>
    <name type="common">Field penny-cress</name>
    <dbReference type="NCBI Taxonomy" id="13288"/>
    <lineage>
        <taxon>Eukaryota</taxon>
        <taxon>Viridiplantae</taxon>
        <taxon>Streptophyta</taxon>
        <taxon>Embryophyta</taxon>
        <taxon>Tracheophyta</taxon>
        <taxon>Spermatophyta</taxon>
        <taxon>Magnoliopsida</taxon>
        <taxon>eudicotyledons</taxon>
        <taxon>Gunneridae</taxon>
        <taxon>Pentapetalae</taxon>
        <taxon>rosids</taxon>
        <taxon>malvids</taxon>
        <taxon>Brassicales</taxon>
        <taxon>Brassicaceae</taxon>
        <taxon>Thlaspideae</taxon>
        <taxon>Thlaspi</taxon>
    </lineage>
</organism>
<reference evidence="2 3" key="1">
    <citation type="submission" date="2022-03" db="EMBL/GenBank/DDBJ databases">
        <authorList>
            <person name="Nunn A."/>
            <person name="Chopra R."/>
            <person name="Nunn A."/>
            <person name="Contreras Garrido A."/>
        </authorList>
    </citation>
    <scope>NUCLEOTIDE SEQUENCE [LARGE SCALE GENOMIC DNA]</scope>
</reference>
<dbReference type="AlphaFoldDB" id="A0AAU9RVX3"/>
<proteinExistence type="predicted"/>
<dbReference type="Pfam" id="PF07734">
    <property type="entry name" value="FBA_1"/>
    <property type="match status" value="1"/>
</dbReference>